<protein>
    <recommendedName>
        <fullName evidence="2">prolyl oligopeptidase</fullName>
        <ecNumber evidence="2">3.4.21.26</ecNumber>
    </recommendedName>
</protein>
<dbReference type="PANTHER" id="PTHR42881">
    <property type="entry name" value="PROLYL ENDOPEPTIDASE"/>
    <property type="match status" value="1"/>
</dbReference>
<dbReference type="GO" id="GO:0070012">
    <property type="term" value="F:oligopeptidase activity"/>
    <property type="evidence" value="ECO:0007669"/>
    <property type="project" value="TreeGrafter"/>
</dbReference>
<dbReference type="Gene3D" id="2.130.10.120">
    <property type="entry name" value="Prolyl oligopeptidase, N-terminal domain"/>
    <property type="match status" value="1"/>
</dbReference>
<feature type="domain" description="Peptidase S9A N-terminal" evidence="7">
    <location>
        <begin position="31"/>
        <end position="412"/>
    </location>
</feature>
<dbReference type="Pfam" id="PF02897">
    <property type="entry name" value="Peptidase_S9_N"/>
    <property type="match status" value="1"/>
</dbReference>
<dbReference type="PANTHER" id="PTHR42881:SF2">
    <property type="entry name" value="PROLYL ENDOPEPTIDASE"/>
    <property type="match status" value="1"/>
</dbReference>
<evidence type="ECO:0000256" key="4">
    <source>
        <dbReference type="ARBA" id="ARBA00022801"/>
    </source>
</evidence>
<evidence type="ECO:0000256" key="1">
    <source>
        <dbReference type="ARBA" id="ARBA00001070"/>
    </source>
</evidence>
<evidence type="ECO:0000313" key="9">
    <source>
        <dbReference type="Proteomes" id="UP000254876"/>
    </source>
</evidence>
<name>A0A7Z7LWS8_9FLAO</name>
<dbReference type="GeneID" id="56684866"/>
<evidence type="ECO:0000313" key="8">
    <source>
        <dbReference type="EMBL" id="STD02596.1"/>
    </source>
</evidence>
<keyword evidence="3" id="KW-0645">Protease</keyword>
<gene>
    <name evidence="8" type="primary">f1pep1_2</name>
    <name evidence="8" type="ORF">NCTC10588_01815</name>
</gene>
<comment type="caution">
    <text evidence="8">The sequence shown here is derived from an EMBL/GenBank/DDBJ whole genome shotgun (WGS) entry which is preliminary data.</text>
</comment>
<dbReference type="InterPro" id="IPR023302">
    <property type="entry name" value="Pept_S9A_N"/>
</dbReference>
<dbReference type="RefSeq" id="WP_009086859.1">
    <property type="nucleotide sequence ID" value="NZ_CBCRWW010000005.1"/>
</dbReference>
<comment type="catalytic activity">
    <reaction evidence="1">
        <text>Hydrolysis of Pro-|-Xaa &gt;&gt; Ala-|-Xaa in oligopeptides.</text>
        <dbReference type="EC" id="3.4.21.26"/>
    </reaction>
</comment>
<evidence type="ECO:0000259" key="6">
    <source>
        <dbReference type="Pfam" id="PF00326"/>
    </source>
</evidence>
<reference evidence="8 9" key="1">
    <citation type="submission" date="2018-06" db="EMBL/GenBank/DDBJ databases">
        <authorList>
            <consortium name="Pathogen Informatics"/>
            <person name="Doyle S."/>
        </authorList>
    </citation>
    <scope>NUCLEOTIDE SEQUENCE [LARGE SCALE GENOMIC DNA]</scope>
    <source>
        <strain evidence="8 9">NCTC10588</strain>
    </source>
</reference>
<evidence type="ECO:0000259" key="7">
    <source>
        <dbReference type="Pfam" id="PF02897"/>
    </source>
</evidence>
<dbReference type="PRINTS" id="PR00862">
    <property type="entry name" value="PROLIGOPTASE"/>
</dbReference>
<dbReference type="EC" id="3.4.21.26" evidence="2"/>
<sequence length="726" mass="82560">MYRFFVTIFFIYFSVGMINAQNKVNPPSKLTTDEYFGIKVNDEYRNLENLKDPLTTNWMKDQSEYSQSVIKNIPNRQYYITKRIELDKRKSFSVSNIYVTENDVYFYLKKTPNQNTARLYYRKGFSGQEKELYNPENFLPQNNKRYQINYIKPNYNGSKVVIALTEGGKEISNMIIYDVISNKLLPQVITNCWPSDGGGISWLSDNNSFIYLHYPVTDPNSKLFLKDMVSVLYTIGEDPKKLRVVLSKENNPDLKINSEDFPIVNIPTKDGQYLIGRISGATRFKDTYYIKSSDILKKDRWKILFRKEDKVSSFIIKGDKIIYISEKNETNAIYSTSLINPDFKKPELTVSPIQDETIKGLSNLKDGFIFTTTKNGVEAKLYLYKNNKAESLKLPIPAGDISVTTEDNQSNDFWITCNGWKNDTERFRYNSLSKKFTSENLAPLVEYPEFKDIIVEEITVKSHDGLDIPLSLIYKKGIEKNKRNPVIIDAYGAYASINSPYFAKTYLLWALQGGIVAIAHVRGGGEKGEKWHEGGYKSTKPNSWKDLISCTEYLINAGYTSPDNVAIWGASAGGITIGRAMTDRPDLFKAVIIDAGVTNTLRMETTPNGLNNVKEFGSSKIEPEFKALLEMDAYQHIKRGIKYPSTLITGGINDPRVTPWMPTKFAAKLMVNNTSNNPILLKIDYDGGHGGDVSVAKQYDNLADTFAFALWQLGHPDYQPKGNNQK</sequence>
<evidence type="ECO:0000256" key="3">
    <source>
        <dbReference type="ARBA" id="ARBA00022670"/>
    </source>
</evidence>
<dbReference type="Proteomes" id="UP000254876">
    <property type="component" value="Unassembled WGS sequence"/>
</dbReference>
<dbReference type="SUPFAM" id="SSF50993">
    <property type="entry name" value="Peptidase/esterase 'gauge' domain"/>
    <property type="match status" value="1"/>
</dbReference>
<organism evidence="8 9">
    <name type="scientific">Elizabethkingia anophelis</name>
    <dbReference type="NCBI Taxonomy" id="1117645"/>
    <lineage>
        <taxon>Bacteria</taxon>
        <taxon>Pseudomonadati</taxon>
        <taxon>Bacteroidota</taxon>
        <taxon>Flavobacteriia</taxon>
        <taxon>Flavobacteriales</taxon>
        <taxon>Weeksellaceae</taxon>
        <taxon>Elizabethkingia</taxon>
    </lineage>
</organism>
<dbReference type="Pfam" id="PF00326">
    <property type="entry name" value="Peptidase_S9"/>
    <property type="match status" value="1"/>
</dbReference>
<proteinExistence type="predicted"/>
<feature type="domain" description="Peptidase S9 prolyl oligopeptidase catalytic" evidence="6">
    <location>
        <begin position="503"/>
        <end position="714"/>
    </location>
</feature>
<dbReference type="InterPro" id="IPR001375">
    <property type="entry name" value="Peptidase_S9_cat"/>
</dbReference>
<evidence type="ECO:0000256" key="2">
    <source>
        <dbReference type="ARBA" id="ARBA00011897"/>
    </source>
</evidence>
<evidence type="ECO:0000256" key="5">
    <source>
        <dbReference type="ARBA" id="ARBA00022825"/>
    </source>
</evidence>
<dbReference type="InterPro" id="IPR029058">
    <property type="entry name" value="AB_hydrolase_fold"/>
</dbReference>
<dbReference type="EMBL" id="UFYD01000001">
    <property type="protein sequence ID" value="STD02596.1"/>
    <property type="molecule type" value="Genomic_DNA"/>
</dbReference>
<dbReference type="GO" id="GO:0006508">
    <property type="term" value="P:proteolysis"/>
    <property type="evidence" value="ECO:0007669"/>
    <property type="project" value="UniProtKB-KW"/>
</dbReference>
<keyword evidence="4 8" id="KW-0378">Hydrolase</keyword>
<dbReference type="InterPro" id="IPR002470">
    <property type="entry name" value="Peptidase_S9A"/>
</dbReference>
<keyword evidence="5" id="KW-0720">Serine protease</keyword>
<dbReference type="InterPro" id="IPR051167">
    <property type="entry name" value="Prolyl_oligopep/macrocyclase"/>
</dbReference>
<dbReference type="AlphaFoldDB" id="A0A7Z7LWS8"/>
<dbReference type="Gene3D" id="3.40.50.1820">
    <property type="entry name" value="alpha/beta hydrolase"/>
    <property type="match status" value="1"/>
</dbReference>
<dbReference type="GO" id="GO:0005829">
    <property type="term" value="C:cytosol"/>
    <property type="evidence" value="ECO:0007669"/>
    <property type="project" value="TreeGrafter"/>
</dbReference>
<dbReference type="GO" id="GO:0004252">
    <property type="term" value="F:serine-type endopeptidase activity"/>
    <property type="evidence" value="ECO:0007669"/>
    <property type="project" value="UniProtKB-EC"/>
</dbReference>
<accession>A0A7Z7LWS8</accession>
<dbReference type="SUPFAM" id="SSF53474">
    <property type="entry name" value="alpha/beta-Hydrolases"/>
    <property type="match status" value="1"/>
</dbReference>